<dbReference type="GO" id="GO:0052621">
    <property type="term" value="F:diguanylate cyclase activity"/>
    <property type="evidence" value="ECO:0007669"/>
    <property type="project" value="TreeGrafter"/>
</dbReference>
<dbReference type="InterPro" id="IPR035965">
    <property type="entry name" value="PAS-like_dom_sf"/>
</dbReference>
<dbReference type="Pfam" id="PF13596">
    <property type="entry name" value="PAS_10"/>
    <property type="match status" value="1"/>
</dbReference>
<dbReference type="NCBIfam" id="TIGR00229">
    <property type="entry name" value="sensory_box"/>
    <property type="match status" value="1"/>
</dbReference>
<dbReference type="PROSITE" id="PS50887">
    <property type="entry name" value="GGDEF"/>
    <property type="match status" value="1"/>
</dbReference>
<dbReference type="InterPro" id="IPR050469">
    <property type="entry name" value="Diguanylate_Cyclase"/>
</dbReference>
<dbReference type="HOGENOM" id="CLU_000445_11_4_9"/>
<reference evidence="3 4" key="1">
    <citation type="submission" date="2011-11" db="EMBL/GenBank/DDBJ databases">
        <title>The Noncontiguous Finished genome of Desulfosporosinus youngiae DSM 17734.</title>
        <authorList>
            <consortium name="US DOE Joint Genome Institute (JGI-PGF)"/>
            <person name="Lucas S."/>
            <person name="Han J."/>
            <person name="Lapidus A."/>
            <person name="Cheng J.-F."/>
            <person name="Goodwin L."/>
            <person name="Pitluck S."/>
            <person name="Peters L."/>
            <person name="Ovchinnikova G."/>
            <person name="Lu M."/>
            <person name="Land M.L."/>
            <person name="Hauser L."/>
            <person name="Pester M."/>
            <person name="Spring S."/>
            <person name="Ollivier B."/>
            <person name="Rattei T."/>
            <person name="Klenk H.-P."/>
            <person name="Wagner M."/>
            <person name="Loy A."/>
            <person name="Woyke T.J."/>
        </authorList>
    </citation>
    <scope>NUCLEOTIDE SEQUENCE [LARGE SCALE GENOMIC DNA]</scope>
    <source>
        <strain evidence="3 4">DSM 17734</strain>
    </source>
</reference>
<sequence>MNNNSIPTEIVDTILAELNIGLTLVDNTGKIIYFNQLAGELLGWNYNLPDNNILSCHKKETQHKVLEKLNQFTNMEWHRVIRTPHKFIENTYSPINIPDRFAGAMIITKDVTEREQSLERLKKNSETDLLTGLYNRNLFQDIIQSYIRDSKPYGLIMLDVNGLKYINDHFGHEEGDRIIREAAAAIRDSVRDTDFVFRFGGDEFLILTSYQESVLKMIENRIKDKNKLPTRNSPAVLNLSLGYATSCEEKKMEAVLSLADQRMYQDKQAFYLGEGKYFKQSVS</sequence>
<proteinExistence type="predicted"/>
<evidence type="ECO:0000259" key="1">
    <source>
        <dbReference type="PROSITE" id="PS50112"/>
    </source>
</evidence>
<dbReference type="Gene3D" id="3.30.450.20">
    <property type="entry name" value="PAS domain"/>
    <property type="match status" value="1"/>
</dbReference>
<dbReference type="eggNOG" id="COG2199">
    <property type="taxonomic scope" value="Bacteria"/>
</dbReference>
<dbReference type="STRING" id="768710.DesyoDRAFT_3526"/>
<dbReference type="PANTHER" id="PTHR45138:SF9">
    <property type="entry name" value="DIGUANYLATE CYCLASE DGCM-RELATED"/>
    <property type="match status" value="1"/>
</dbReference>
<dbReference type="NCBIfam" id="TIGR00254">
    <property type="entry name" value="GGDEF"/>
    <property type="match status" value="1"/>
</dbReference>
<dbReference type="InterPro" id="IPR029787">
    <property type="entry name" value="Nucleotide_cyclase"/>
</dbReference>
<dbReference type="CDD" id="cd01949">
    <property type="entry name" value="GGDEF"/>
    <property type="match status" value="1"/>
</dbReference>
<dbReference type="InterPro" id="IPR000160">
    <property type="entry name" value="GGDEF_dom"/>
</dbReference>
<dbReference type="SMART" id="SM00267">
    <property type="entry name" value="GGDEF"/>
    <property type="match status" value="1"/>
</dbReference>
<dbReference type="AlphaFoldDB" id="H5XWM5"/>
<keyword evidence="4" id="KW-1185">Reference proteome</keyword>
<evidence type="ECO:0000313" key="4">
    <source>
        <dbReference type="Proteomes" id="UP000005104"/>
    </source>
</evidence>
<dbReference type="SUPFAM" id="SSF55785">
    <property type="entry name" value="PYP-like sensor domain (PAS domain)"/>
    <property type="match status" value="1"/>
</dbReference>
<accession>H5XWM5</accession>
<organism evidence="3 4">
    <name type="scientific">Desulfosporosinus youngiae DSM 17734</name>
    <dbReference type="NCBI Taxonomy" id="768710"/>
    <lineage>
        <taxon>Bacteria</taxon>
        <taxon>Bacillati</taxon>
        <taxon>Bacillota</taxon>
        <taxon>Clostridia</taxon>
        <taxon>Eubacteriales</taxon>
        <taxon>Desulfitobacteriaceae</taxon>
        <taxon>Desulfosporosinus</taxon>
    </lineage>
</organism>
<dbReference type="Pfam" id="PF00990">
    <property type="entry name" value="GGDEF"/>
    <property type="match status" value="1"/>
</dbReference>
<feature type="domain" description="GGDEF" evidence="2">
    <location>
        <begin position="151"/>
        <end position="282"/>
    </location>
</feature>
<dbReference type="RefSeq" id="WP_007784974.1">
    <property type="nucleotide sequence ID" value="NZ_CM001441.1"/>
</dbReference>
<dbReference type="SUPFAM" id="SSF55073">
    <property type="entry name" value="Nucleotide cyclase"/>
    <property type="match status" value="1"/>
</dbReference>
<feature type="domain" description="PAS" evidence="1">
    <location>
        <begin position="7"/>
        <end position="45"/>
    </location>
</feature>
<dbReference type="Gene3D" id="3.30.70.270">
    <property type="match status" value="1"/>
</dbReference>
<name>H5XWM5_9FIRM</name>
<dbReference type="PROSITE" id="PS50112">
    <property type="entry name" value="PAS"/>
    <property type="match status" value="1"/>
</dbReference>
<evidence type="ECO:0000313" key="3">
    <source>
        <dbReference type="EMBL" id="EHQ90533.1"/>
    </source>
</evidence>
<evidence type="ECO:0000259" key="2">
    <source>
        <dbReference type="PROSITE" id="PS50887"/>
    </source>
</evidence>
<dbReference type="InterPro" id="IPR000014">
    <property type="entry name" value="PAS"/>
</dbReference>
<dbReference type="OrthoDB" id="9805474at2"/>
<dbReference type="InterPro" id="IPR043128">
    <property type="entry name" value="Rev_trsase/Diguanyl_cyclase"/>
</dbReference>
<gene>
    <name evidence="3" type="ORF">DesyoDRAFT_3526</name>
</gene>
<protein>
    <submittedName>
        <fullName evidence="3">PAS domain S-box/diguanylate cyclase (GGDEF) domain-containing protein</fullName>
    </submittedName>
</protein>
<dbReference type="PANTHER" id="PTHR45138">
    <property type="entry name" value="REGULATORY COMPONENTS OF SENSORY TRANSDUCTION SYSTEM"/>
    <property type="match status" value="1"/>
</dbReference>
<dbReference type="EMBL" id="CM001441">
    <property type="protein sequence ID" value="EHQ90533.1"/>
    <property type="molecule type" value="Genomic_DNA"/>
</dbReference>
<dbReference type="Proteomes" id="UP000005104">
    <property type="component" value="Chromosome"/>
</dbReference>